<evidence type="ECO:0000259" key="3">
    <source>
        <dbReference type="Pfam" id="PF25917"/>
    </source>
</evidence>
<dbReference type="NCBIfam" id="TIGR01730">
    <property type="entry name" value="RND_mfp"/>
    <property type="match status" value="1"/>
</dbReference>
<evidence type="ECO:0000313" key="6">
    <source>
        <dbReference type="Proteomes" id="UP000472676"/>
    </source>
</evidence>
<feature type="coiled-coil region" evidence="2">
    <location>
        <begin position="109"/>
        <end position="138"/>
    </location>
</feature>
<organism evidence="5 6">
    <name type="scientific">Solimonas terrae</name>
    <dbReference type="NCBI Taxonomy" id="1396819"/>
    <lineage>
        <taxon>Bacteria</taxon>
        <taxon>Pseudomonadati</taxon>
        <taxon>Pseudomonadota</taxon>
        <taxon>Gammaproteobacteria</taxon>
        <taxon>Nevskiales</taxon>
        <taxon>Nevskiaceae</taxon>
        <taxon>Solimonas</taxon>
    </lineage>
</organism>
<evidence type="ECO:0000313" key="5">
    <source>
        <dbReference type="EMBL" id="NGY06409.1"/>
    </source>
</evidence>
<evidence type="ECO:0000256" key="2">
    <source>
        <dbReference type="SAM" id="Coils"/>
    </source>
</evidence>
<dbReference type="PROSITE" id="PS51257">
    <property type="entry name" value="PROKAR_LIPOPROTEIN"/>
    <property type="match status" value="1"/>
</dbReference>
<evidence type="ECO:0000259" key="4">
    <source>
        <dbReference type="Pfam" id="PF25954"/>
    </source>
</evidence>
<comment type="similarity">
    <text evidence="1">Belongs to the membrane fusion protein (MFP) (TC 8.A.1) family.</text>
</comment>
<dbReference type="SUPFAM" id="SSF111369">
    <property type="entry name" value="HlyD-like secretion proteins"/>
    <property type="match status" value="1"/>
</dbReference>
<dbReference type="Proteomes" id="UP000472676">
    <property type="component" value="Unassembled WGS sequence"/>
</dbReference>
<dbReference type="InterPro" id="IPR006143">
    <property type="entry name" value="RND_pump_MFP"/>
</dbReference>
<evidence type="ECO:0000256" key="1">
    <source>
        <dbReference type="ARBA" id="ARBA00009477"/>
    </source>
</evidence>
<dbReference type="PANTHER" id="PTHR30469:SF15">
    <property type="entry name" value="HLYD FAMILY OF SECRETION PROTEINS"/>
    <property type="match status" value="1"/>
</dbReference>
<dbReference type="PANTHER" id="PTHR30469">
    <property type="entry name" value="MULTIDRUG RESISTANCE PROTEIN MDTA"/>
    <property type="match status" value="1"/>
</dbReference>
<dbReference type="Pfam" id="PF25954">
    <property type="entry name" value="Beta-barrel_RND_2"/>
    <property type="match status" value="1"/>
</dbReference>
<dbReference type="Gene3D" id="2.40.420.20">
    <property type="match status" value="1"/>
</dbReference>
<dbReference type="EMBL" id="JAAMOW010000009">
    <property type="protein sequence ID" value="NGY06409.1"/>
    <property type="molecule type" value="Genomic_DNA"/>
</dbReference>
<gene>
    <name evidence="5" type="ORF">G7Y85_16675</name>
</gene>
<feature type="domain" description="CusB-like beta-barrel" evidence="4">
    <location>
        <begin position="220"/>
        <end position="284"/>
    </location>
</feature>
<dbReference type="GO" id="GO:1990281">
    <property type="term" value="C:efflux pump complex"/>
    <property type="evidence" value="ECO:0007669"/>
    <property type="project" value="TreeGrafter"/>
</dbReference>
<dbReference type="RefSeq" id="WP_166259944.1">
    <property type="nucleotide sequence ID" value="NZ_JAAMOW010000009.1"/>
</dbReference>
<dbReference type="GO" id="GO:0015562">
    <property type="term" value="F:efflux transmembrane transporter activity"/>
    <property type="evidence" value="ECO:0007669"/>
    <property type="project" value="TreeGrafter"/>
</dbReference>
<protein>
    <submittedName>
        <fullName evidence="5">Efflux RND transporter periplasmic adaptor subunit</fullName>
    </submittedName>
</protein>
<proteinExistence type="inferred from homology"/>
<dbReference type="InterPro" id="IPR058625">
    <property type="entry name" value="MdtA-like_BSH"/>
</dbReference>
<keyword evidence="2" id="KW-0175">Coiled coil</keyword>
<reference evidence="5 6" key="1">
    <citation type="journal article" date="2014" name="Int. J. Syst. Evol. Microbiol.">
        <title>Solimonas terrae sp. nov., isolated from soil.</title>
        <authorList>
            <person name="Kim S.J."/>
            <person name="Moon J.Y."/>
            <person name="Weon H.Y."/>
            <person name="Ahn J.H."/>
            <person name="Chen W.M."/>
            <person name="Kwon S.W."/>
        </authorList>
    </citation>
    <scope>NUCLEOTIDE SEQUENCE [LARGE SCALE GENOMIC DNA]</scope>
    <source>
        <strain evidence="5 6">KIS83-12</strain>
    </source>
</reference>
<dbReference type="InterPro" id="IPR058792">
    <property type="entry name" value="Beta-barrel_RND_2"/>
</dbReference>
<dbReference type="Pfam" id="PF25917">
    <property type="entry name" value="BSH_RND"/>
    <property type="match status" value="1"/>
</dbReference>
<dbReference type="Gene3D" id="2.40.50.100">
    <property type="match status" value="1"/>
</dbReference>
<comment type="caution">
    <text evidence="5">The sequence shown here is derived from an EMBL/GenBank/DDBJ whole genome shotgun (WGS) entry which is preliminary data.</text>
</comment>
<sequence>MSLVFSRPRRQTVPFAVLSLALLAALGGCRKKEAAAAEAKPVMSVEVVSPQPGEWPQRLPASGNVQAWQEAVVGAEVGGARLLEVKVNVGDVVKKGDELARLDPATLSAQVAQQQAAVAQAEANLAKADADARRAALLDQTGSISQQDILQYRTAAATAAAQLKLARAQSDVASLQLRYAHVVAPDDGVISSRTATVGTVVAAGTELFRLIRGQRLEWRAEVPGDQLGLLKPGMRADLRRPGDGAPIAGTIRQLAPTVDLQTRDALVYVDLPKDAGLTAGQFVEGGFELGTQSVLSLPESAIVLRDGHSYVMTVDDKHLVHQLKVTTGARNGDAIAVSGDLTPQTKIVKAGGSFIGDGDLISVETP</sequence>
<dbReference type="Gene3D" id="1.10.287.470">
    <property type="entry name" value="Helix hairpin bin"/>
    <property type="match status" value="1"/>
</dbReference>
<name>A0A6M2BWQ6_9GAMM</name>
<accession>A0A6M2BWQ6</accession>
<feature type="domain" description="Multidrug resistance protein MdtA-like barrel-sandwich hybrid" evidence="3">
    <location>
        <begin position="71"/>
        <end position="208"/>
    </location>
</feature>
<dbReference type="AlphaFoldDB" id="A0A6M2BWQ6"/>
<dbReference type="Gene3D" id="2.40.30.170">
    <property type="match status" value="1"/>
</dbReference>
<keyword evidence="6" id="KW-1185">Reference proteome</keyword>